<evidence type="ECO:0000313" key="1">
    <source>
        <dbReference type="EMBL" id="TWI59093.1"/>
    </source>
</evidence>
<dbReference type="RefSeq" id="WP_144449180.1">
    <property type="nucleotide sequence ID" value="NZ_VLKZ01000002.1"/>
</dbReference>
<evidence type="ECO:0000313" key="2">
    <source>
        <dbReference type="Proteomes" id="UP000315711"/>
    </source>
</evidence>
<comment type="caution">
    <text evidence="1">The sequence shown here is derived from an EMBL/GenBank/DDBJ whole genome shotgun (WGS) entry which is preliminary data.</text>
</comment>
<proteinExistence type="predicted"/>
<gene>
    <name evidence="1" type="ORF">IQ10_00805</name>
</gene>
<dbReference type="Proteomes" id="UP000315711">
    <property type="component" value="Unassembled WGS sequence"/>
</dbReference>
<reference evidence="1 2" key="1">
    <citation type="journal article" date="2015" name="Stand. Genomic Sci.">
        <title>Genomic Encyclopedia of Bacterial and Archaeal Type Strains, Phase III: the genomes of soil and plant-associated and newly described type strains.</title>
        <authorList>
            <person name="Whitman W.B."/>
            <person name="Woyke T."/>
            <person name="Klenk H.P."/>
            <person name="Zhou Y."/>
            <person name="Lilburn T.G."/>
            <person name="Beck B.J."/>
            <person name="De Vos P."/>
            <person name="Vandamme P."/>
            <person name="Eisen J.A."/>
            <person name="Garrity G."/>
            <person name="Hugenholtz P."/>
            <person name="Kyrpides N.C."/>
        </authorList>
    </citation>
    <scope>NUCLEOTIDE SEQUENCE [LARGE SCALE GENOMIC DNA]</scope>
    <source>
        <strain evidence="1 2">CGMCC 1.10116</strain>
    </source>
</reference>
<dbReference type="AlphaFoldDB" id="A0A562QQZ8"/>
<name>A0A562QQZ8_9BACI</name>
<accession>A0A562QQZ8</accession>
<dbReference type="EMBL" id="VLKZ01000002">
    <property type="protein sequence ID" value="TWI59093.1"/>
    <property type="molecule type" value="Genomic_DNA"/>
</dbReference>
<organism evidence="1 2">
    <name type="scientific">Halalkalibacter nanhaiisediminis</name>
    <dbReference type="NCBI Taxonomy" id="688079"/>
    <lineage>
        <taxon>Bacteria</taxon>
        <taxon>Bacillati</taxon>
        <taxon>Bacillota</taxon>
        <taxon>Bacilli</taxon>
        <taxon>Bacillales</taxon>
        <taxon>Bacillaceae</taxon>
        <taxon>Halalkalibacter</taxon>
    </lineage>
</organism>
<dbReference type="OrthoDB" id="1122256at2"/>
<protein>
    <submittedName>
        <fullName evidence="1">YhfH-like protein</fullName>
    </submittedName>
</protein>
<sequence>MTPTPEYFRKLDPKICTDCGNKIDEMHESYINQCDKCLRHTDHI</sequence>
<dbReference type="Pfam" id="PF14149">
    <property type="entry name" value="YhfH"/>
    <property type="match status" value="1"/>
</dbReference>
<dbReference type="InterPro" id="IPR025432">
    <property type="entry name" value="YhfH-like"/>
</dbReference>
<keyword evidence="2" id="KW-1185">Reference proteome</keyword>